<evidence type="ECO:0000256" key="4">
    <source>
        <dbReference type="ARBA" id="ARBA00022481"/>
    </source>
</evidence>
<evidence type="ECO:0000256" key="1">
    <source>
        <dbReference type="ARBA" id="ARBA00004342"/>
    </source>
</evidence>
<dbReference type="CDD" id="cd00157">
    <property type="entry name" value="Rho"/>
    <property type="match status" value="1"/>
</dbReference>
<dbReference type="SMART" id="SM00173">
    <property type="entry name" value="RAS"/>
    <property type="match status" value="1"/>
</dbReference>
<dbReference type="EMBL" id="GG739004">
    <property type="protein sequence ID" value="EFC35846.1"/>
    <property type="molecule type" value="Genomic_DNA"/>
</dbReference>
<evidence type="ECO:0000256" key="7">
    <source>
        <dbReference type="ARBA" id="ARBA00023136"/>
    </source>
</evidence>
<dbReference type="Gene3D" id="3.40.50.300">
    <property type="entry name" value="P-loop containing nucleotide triphosphate hydrolases"/>
    <property type="match status" value="1"/>
</dbReference>
<accession>D2W504</accession>
<dbReference type="GO" id="GO:0005525">
    <property type="term" value="F:GTP binding"/>
    <property type="evidence" value="ECO:0007669"/>
    <property type="project" value="UniProtKB-KW"/>
</dbReference>
<dbReference type="InterPro" id="IPR001806">
    <property type="entry name" value="Small_GTPase"/>
</dbReference>
<comment type="similarity">
    <text evidence="2">Belongs to the small GTPase superfamily. Rho family.</text>
</comment>
<dbReference type="PROSITE" id="PS51419">
    <property type="entry name" value="RAB"/>
    <property type="match status" value="1"/>
</dbReference>
<dbReference type="Proteomes" id="UP000006671">
    <property type="component" value="Unassembled WGS sequence"/>
</dbReference>
<evidence type="ECO:0000313" key="10">
    <source>
        <dbReference type="EMBL" id="EFC35846.1"/>
    </source>
</evidence>
<evidence type="ECO:0000256" key="5">
    <source>
        <dbReference type="ARBA" id="ARBA00022741"/>
    </source>
</evidence>
<dbReference type="SMART" id="SM00174">
    <property type="entry name" value="RHO"/>
    <property type="match status" value="1"/>
</dbReference>
<dbReference type="SUPFAM" id="SSF52540">
    <property type="entry name" value="P-loop containing nucleoside triphosphate hydrolases"/>
    <property type="match status" value="1"/>
</dbReference>
<dbReference type="PROSITE" id="PS51420">
    <property type="entry name" value="RHO"/>
    <property type="match status" value="1"/>
</dbReference>
<dbReference type="InterPro" id="IPR005225">
    <property type="entry name" value="Small_GTP-bd"/>
</dbReference>
<dbReference type="RefSeq" id="XP_002668590.1">
    <property type="nucleotide sequence ID" value="XM_002668544.2"/>
</dbReference>
<evidence type="ECO:0000256" key="8">
    <source>
        <dbReference type="ARBA" id="ARBA00023288"/>
    </source>
</evidence>
<dbReference type="GeneID" id="8860635"/>
<keyword evidence="3" id="KW-1003">Cell membrane</keyword>
<dbReference type="STRING" id="5762.D2W504"/>
<dbReference type="KEGG" id="ngr:NAEGRDRAFT_82339"/>
<dbReference type="VEuPathDB" id="AmoebaDB:NAEGRDRAFT_82339"/>
<keyword evidence="5" id="KW-0547">Nucleotide-binding</keyword>
<dbReference type="InterPro" id="IPR003578">
    <property type="entry name" value="Small_GTPase_Rho"/>
</dbReference>
<dbReference type="eggNOG" id="KOG0393">
    <property type="taxonomic scope" value="Eukaryota"/>
</dbReference>
<dbReference type="GO" id="GO:0007264">
    <property type="term" value="P:small GTPase-mediated signal transduction"/>
    <property type="evidence" value="ECO:0007669"/>
    <property type="project" value="InterPro"/>
</dbReference>
<dbReference type="NCBIfam" id="TIGR00231">
    <property type="entry name" value="small_GTP"/>
    <property type="match status" value="1"/>
</dbReference>
<dbReference type="InParanoid" id="D2W504"/>
<dbReference type="PANTHER" id="PTHR24072">
    <property type="entry name" value="RHO FAMILY GTPASE"/>
    <property type="match status" value="1"/>
</dbReference>
<dbReference type="OrthoDB" id="8830751at2759"/>
<dbReference type="PRINTS" id="PR00449">
    <property type="entry name" value="RASTRNSFRMNG"/>
</dbReference>
<name>D2W504_NAEGR</name>
<dbReference type="GO" id="GO:0005886">
    <property type="term" value="C:plasma membrane"/>
    <property type="evidence" value="ECO:0007669"/>
    <property type="project" value="UniProtKB-SubCell"/>
</dbReference>
<dbReference type="SMART" id="SM00175">
    <property type="entry name" value="RAB"/>
    <property type="match status" value="1"/>
</dbReference>
<gene>
    <name evidence="10" type="ORF">NAEGRDRAFT_82339</name>
</gene>
<dbReference type="InterPro" id="IPR027417">
    <property type="entry name" value="P-loop_NTPase"/>
</dbReference>
<reference evidence="10 11" key="1">
    <citation type="journal article" date="2010" name="Cell">
        <title>The genome of Naegleria gruberi illuminates early eukaryotic versatility.</title>
        <authorList>
            <person name="Fritz-Laylin L.K."/>
            <person name="Prochnik S.E."/>
            <person name="Ginger M.L."/>
            <person name="Dacks J.B."/>
            <person name="Carpenter M.L."/>
            <person name="Field M.C."/>
            <person name="Kuo A."/>
            <person name="Paredez A."/>
            <person name="Chapman J."/>
            <person name="Pham J."/>
            <person name="Shu S."/>
            <person name="Neupane R."/>
            <person name="Cipriano M."/>
            <person name="Mancuso J."/>
            <person name="Tu H."/>
            <person name="Salamov A."/>
            <person name="Lindquist E."/>
            <person name="Shapiro H."/>
            <person name="Lucas S."/>
            <person name="Grigoriev I.V."/>
            <person name="Cande W.Z."/>
            <person name="Fulton C."/>
            <person name="Rokhsar D.S."/>
            <person name="Dawson S.C."/>
        </authorList>
    </citation>
    <scope>NUCLEOTIDE SEQUENCE [LARGE SCALE GENOMIC DNA]</scope>
    <source>
        <strain evidence="10 11">NEG-M</strain>
    </source>
</reference>
<comment type="subcellular location">
    <subcellularLocation>
        <location evidence="1">Cell membrane</location>
        <topology evidence="1">Lipid-anchor</topology>
        <orientation evidence="1">Cytoplasmic side</orientation>
    </subcellularLocation>
</comment>
<sequence length="119" mass="13558">MSDEEILKIVTVGDGAVGKTCLLYAYAKNEFPQEYVPTVFDNYNTMVEINDKEVSIGLWDTAGQEDYDKLRPLSYPGTNCFIVCYAVTNQASYENVEAKWYPELQKNCPDAPIILWELK</sequence>
<keyword evidence="11" id="KW-1185">Reference proteome</keyword>
<keyword evidence="8" id="KW-0449">Lipoprotein</keyword>
<dbReference type="GO" id="GO:0003924">
    <property type="term" value="F:GTPase activity"/>
    <property type="evidence" value="ECO:0007669"/>
    <property type="project" value="InterPro"/>
</dbReference>
<dbReference type="AlphaFoldDB" id="D2W504"/>
<evidence type="ECO:0000313" key="11">
    <source>
        <dbReference type="Proteomes" id="UP000006671"/>
    </source>
</evidence>
<dbReference type="OMA" id="SHHCPNG"/>
<evidence type="ECO:0000256" key="2">
    <source>
        <dbReference type="ARBA" id="ARBA00010142"/>
    </source>
</evidence>
<dbReference type="PROSITE" id="PS51421">
    <property type="entry name" value="RAS"/>
    <property type="match status" value="1"/>
</dbReference>
<dbReference type="FunFam" id="3.40.50.300:FF:000983">
    <property type="entry name" value="Rho family GTPase"/>
    <property type="match status" value="1"/>
</dbReference>
<dbReference type="Pfam" id="PF00071">
    <property type="entry name" value="Ras"/>
    <property type="match status" value="1"/>
</dbReference>
<keyword evidence="6" id="KW-0342">GTP-binding</keyword>
<feature type="non-terminal residue" evidence="10">
    <location>
        <position position="119"/>
    </location>
</feature>
<evidence type="ECO:0000256" key="9">
    <source>
        <dbReference type="ARBA" id="ARBA00023289"/>
    </source>
</evidence>
<keyword evidence="7" id="KW-0472">Membrane</keyword>
<proteinExistence type="inferred from homology"/>
<keyword evidence="4" id="KW-0488">Methylation</keyword>
<evidence type="ECO:0000256" key="3">
    <source>
        <dbReference type="ARBA" id="ARBA00022475"/>
    </source>
</evidence>
<keyword evidence="9" id="KW-0636">Prenylation</keyword>
<evidence type="ECO:0000256" key="6">
    <source>
        <dbReference type="ARBA" id="ARBA00023134"/>
    </source>
</evidence>
<organism evidence="11">
    <name type="scientific">Naegleria gruberi</name>
    <name type="common">Amoeba</name>
    <dbReference type="NCBI Taxonomy" id="5762"/>
    <lineage>
        <taxon>Eukaryota</taxon>
        <taxon>Discoba</taxon>
        <taxon>Heterolobosea</taxon>
        <taxon>Tetramitia</taxon>
        <taxon>Eutetramitia</taxon>
        <taxon>Vahlkampfiidae</taxon>
        <taxon>Naegleria</taxon>
    </lineage>
</organism>
<protein>
    <submittedName>
        <fullName evidence="10">Rho family small GTPase</fullName>
    </submittedName>
</protein>